<proteinExistence type="predicted"/>
<dbReference type="Gene3D" id="3.30.70.240">
    <property type="match status" value="1"/>
</dbReference>
<dbReference type="FunFam" id="2.40.50.250:FF:000001">
    <property type="entry name" value="GTP-binding protein TypA"/>
    <property type="match status" value="1"/>
</dbReference>
<evidence type="ECO:0000259" key="2">
    <source>
        <dbReference type="Pfam" id="PF21018"/>
    </source>
</evidence>
<feature type="domain" description="Elongation factor EFG" evidence="1">
    <location>
        <begin position="4"/>
        <end position="51"/>
    </location>
</feature>
<feature type="non-terminal residue" evidence="3">
    <location>
        <position position="1"/>
    </location>
</feature>
<reference evidence="3" key="1">
    <citation type="submission" date="2020-04" db="EMBL/GenBank/DDBJ databases">
        <title>Deep metagenomics examines the oral microbiome during advanced dental caries in children, revealing novel taxa and co-occurrences with host molecules.</title>
        <authorList>
            <person name="Baker J.L."/>
            <person name="Morton J.T."/>
            <person name="Dinis M."/>
            <person name="Alvarez R."/>
            <person name="Tran N.C."/>
            <person name="Knight R."/>
            <person name="Edlund A."/>
        </authorList>
    </citation>
    <scope>NUCLEOTIDE SEQUENCE</scope>
    <source>
        <strain evidence="3">JCVI_38_bin.5</strain>
    </source>
</reference>
<dbReference type="InterPro" id="IPR048876">
    <property type="entry name" value="BipA_C"/>
</dbReference>
<dbReference type="InterPro" id="IPR000640">
    <property type="entry name" value="EFG_V-like"/>
</dbReference>
<comment type="caution">
    <text evidence="3">The sequence shown here is derived from an EMBL/GenBank/DDBJ whole genome shotgun (WGS) entry which is preliminary data.</text>
</comment>
<evidence type="ECO:0000259" key="1">
    <source>
        <dbReference type="Pfam" id="PF00679"/>
    </source>
</evidence>
<dbReference type="InterPro" id="IPR042116">
    <property type="entry name" value="TypA/BipA_C"/>
</dbReference>
<organism evidence="3 4">
    <name type="scientific">Lancefieldella rimae</name>
    <dbReference type="NCBI Taxonomy" id="1383"/>
    <lineage>
        <taxon>Bacteria</taxon>
        <taxon>Bacillati</taxon>
        <taxon>Actinomycetota</taxon>
        <taxon>Coriobacteriia</taxon>
        <taxon>Coriobacteriales</taxon>
        <taxon>Atopobiaceae</taxon>
        <taxon>Lancefieldella</taxon>
    </lineage>
</organism>
<dbReference type="EMBL" id="JABZGW010000010">
    <property type="protein sequence ID" value="MBF4807200.1"/>
    <property type="molecule type" value="Genomic_DNA"/>
</dbReference>
<feature type="domain" description="TypA/BipA C-terminal" evidence="2">
    <location>
        <begin position="56"/>
        <end position="164"/>
    </location>
</feature>
<dbReference type="SUPFAM" id="SSF54980">
    <property type="entry name" value="EF-G C-terminal domain-like"/>
    <property type="match status" value="1"/>
</dbReference>
<gene>
    <name evidence="3" type="ORF">HXK26_00665</name>
</gene>
<dbReference type="AlphaFoldDB" id="A0A930YP75"/>
<dbReference type="Gene3D" id="3.30.70.870">
    <property type="entry name" value="Elongation Factor G (Translational Gtpase), domain 3"/>
    <property type="match status" value="1"/>
</dbReference>
<name>A0A930YP75_9ACTN</name>
<evidence type="ECO:0000313" key="4">
    <source>
        <dbReference type="Proteomes" id="UP000698335"/>
    </source>
</evidence>
<accession>A0A930YP75</accession>
<evidence type="ECO:0000313" key="3">
    <source>
        <dbReference type="EMBL" id="MBF4807200.1"/>
    </source>
</evidence>
<dbReference type="InterPro" id="IPR035647">
    <property type="entry name" value="EFG_III/V"/>
</dbReference>
<sequence length="180" mass="20070">SMDTGSTQTHLEFKIPTRGIMGLKTRVLNVTHGEAVFYHTFLEYGPFAGDIGGRQNGAMISMSTEKAVAYALGTLQERGQLFVGPGTECYEGMLVGERSKPGDMVVNIARTKNLGNQRSATADISVQLTPPRTFTLEEALEYIMDDELVEITPESIRMRKRILSETERRKWAVRNGRVKK</sequence>
<dbReference type="Pfam" id="PF21018">
    <property type="entry name" value="BipA_C"/>
    <property type="match status" value="1"/>
</dbReference>
<dbReference type="Proteomes" id="UP000698335">
    <property type="component" value="Unassembled WGS sequence"/>
</dbReference>
<dbReference type="Pfam" id="PF00679">
    <property type="entry name" value="EFG_C"/>
    <property type="match status" value="1"/>
</dbReference>
<protein>
    <submittedName>
        <fullName evidence="3">Translational GTPase TypA</fullName>
    </submittedName>
</protein>
<dbReference type="Gene3D" id="2.40.50.250">
    <property type="entry name" value="bipa protein"/>
    <property type="match status" value="1"/>
</dbReference>